<dbReference type="RefSeq" id="WP_230369116.1">
    <property type="nucleotide sequence ID" value="NZ_WLYX01000001.1"/>
</dbReference>
<reference evidence="1 2" key="1">
    <citation type="submission" date="2019-11" db="EMBL/GenBank/DDBJ databases">
        <title>Draft genome sequence of Paludibacterium sp. dN18-1.</title>
        <authorList>
            <person name="Im W.-T."/>
        </authorList>
    </citation>
    <scope>NUCLEOTIDE SEQUENCE [LARGE SCALE GENOMIC DNA]</scope>
    <source>
        <strain evidence="2">dN 18-1</strain>
    </source>
</reference>
<protein>
    <submittedName>
        <fullName evidence="1">Uncharacterized protein</fullName>
    </submittedName>
</protein>
<accession>A0A844G8I7</accession>
<sequence>MNDQTLMLDGVPIPIPAGLDLSQSYEEIGGKTLLRTRSGKAVSQARWKRLKTTVQGGGWIPAPLAGLDTAVPHTLDCIVPRVVPIGTVVSERPDLPGVEMEGGYQYWPRLTGYLTVNDSGDVRNAGYTWSITLEEE</sequence>
<comment type="caution">
    <text evidence="1">The sequence shown here is derived from an EMBL/GenBank/DDBJ whole genome shotgun (WGS) entry which is preliminary data.</text>
</comment>
<gene>
    <name evidence="1" type="ORF">GKE73_02900</name>
</gene>
<keyword evidence="2" id="KW-1185">Reference proteome</keyword>
<dbReference type="EMBL" id="WLYX01000001">
    <property type="protein sequence ID" value="MTD32633.1"/>
    <property type="molecule type" value="Genomic_DNA"/>
</dbReference>
<organism evidence="1 2">
    <name type="scientific">Paludibacterium denitrificans</name>
    <dbReference type="NCBI Taxonomy" id="2675226"/>
    <lineage>
        <taxon>Bacteria</taxon>
        <taxon>Pseudomonadati</taxon>
        <taxon>Pseudomonadota</taxon>
        <taxon>Betaproteobacteria</taxon>
        <taxon>Neisseriales</taxon>
        <taxon>Chromobacteriaceae</taxon>
        <taxon>Paludibacterium</taxon>
    </lineage>
</organism>
<name>A0A844G8I7_9NEIS</name>
<proteinExistence type="predicted"/>
<evidence type="ECO:0000313" key="2">
    <source>
        <dbReference type="Proteomes" id="UP000446658"/>
    </source>
</evidence>
<dbReference type="Proteomes" id="UP000446658">
    <property type="component" value="Unassembled WGS sequence"/>
</dbReference>
<evidence type="ECO:0000313" key="1">
    <source>
        <dbReference type="EMBL" id="MTD32633.1"/>
    </source>
</evidence>
<dbReference type="AlphaFoldDB" id="A0A844G8I7"/>